<feature type="transmembrane region" description="Helical" evidence="2">
    <location>
        <begin position="250"/>
        <end position="269"/>
    </location>
</feature>
<evidence type="ECO:0000256" key="2">
    <source>
        <dbReference type="SAM" id="Phobius"/>
    </source>
</evidence>
<keyword evidence="2" id="KW-1133">Transmembrane helix</keyword>
<feature type="transmembrane region" description="Helical" evidence="2">
    <location>
        <begin position="531"/>
        <end position="552"/>
    </location>
</feature>
<organism evidence="3 4">
    <name type="scientific">Vitrella brassicaformis (strain CCMP3155)</name>
    <dbReference type="NCBI Taxonomy" id="1169540"/>
    <lineage>
        <taxon>Eukaryota</taxon>
        <taxon>Sar</taxon>
        <taxon>Alveolata</taxon>
        <taxon>Colpodellida</taxon>
        <taxon>Vitrellaceae</taxon>
        <taxon>Vitrella</taxon>
    </lineage>
</organism>
<name>A0A0G4E934_VITBC</name>
<gene>
    <name evidence="3" type="ORF">Vbra_6783</name>
</gene>
<feature type="transmembrane region" description="Helical" evidence="2">
    <location>
        <begin position="289"/>
        <end position="306"/>
    </location>
</feature>
<keyword evidence="4" id="KW-1185">Reference proteome</keyword>
<evidence type="ECO:0000313" key="4">
    <source>
        <dbReference type="Proteomes" id="UP000041254"/>
    </source>
</evidence>
<evidence type="ECO:0008006" key="5">
    <source>
        <dbReference type="Google" id="ProtNLM"/>
    </source>
</evidence>
<reference evidence="3 4" key="1">
    <citation type="submission" date="2014-11" db="EMBL/GenBank/DDBJ databases">
        <authorList>
            <person name="Zhu J."/>
            <person name="Qi W."/>
            <person name="Song R."/>
        </authorList>
    </citation>
    <scope>NUCLEOTIDE SEQUENCE [LARGE SCALE GENOMIC DNA]</scope>
</reference>
<feature type="transmembrane region" description="Helical" evidence="2">
    <location>
        <begin position="414"/>
        <end position="434"/>
    </location>
</feature>
<evidence type="ECO:0000313" key="3">
    <source>
        <dbReference type="EMBL" id="CEL92045.1"/>
    </source>
</evidence>
<dbReference type="AlphaFoldDB" id="A0A0G4E934"/>
<feature type="transmembrane region" description="Helical" evidence="2">
    <location>
        <begin position="179"/>
        <end position="202"/>
    </location>
</feature>
<dbReference type="EMBL" id="CDMY01000040">
    <property type="protein sequence ID" value="CEL92045.1"/>
    <property type="molecule type" value="Genomic_DNA"/>
</dbReference>
<accession>A0A0G4E934</accession>
<sequence length="663" mass="74214">MSSANLVCFCEVEVAERQENSGPHLGCDRQQLSKEAPQARPSDEGGGAAEGKSGRRPEPFDEEDDECHGIVGKQPGKQPSICTSHGSGENWPPESPGSPTDGHDVDERGEWRTEARKRKEMVAHFHEGAGSKLAAYEEFPSTLRYETRVNDSGEVEEKLVGIAFTPEPFINTARRVARVLFFQLATALVFAIAWALFCLGCWPMCEYKSFSRGVPWIVLDFLRVLLIYVEYTAAALLMAEGDGRLALRRLVSCGWIFVPGGLFLFSRAVVHHFFGGFRVLYRTYVTPPAAFVVTFPLAFIFFRFSAHRNKTVMRHRKMIYSSQLTVIFSSQLSLAIVIRIFLLPLATGDTTDGERTRVAFGFLLITWPFLGLVTATNRAIRDGSALQTAPCLAFGAVAHALFPRMCFDLFTDIAIPYCVLIGGASSRLFIRLVARFKPNQRETQDQHADAVDIIAVRDESNSDRKPGPRLSRLSTRAASYRRSKSAAFDRLRCMLSRSSLASHLNTILDAQSKFVTSGYHPMFLRRLSDQVYLYGLAELTALIFSNLCSIIFEQMLSPSGERLAERLAGLGVLVLIEMSLEFLLFCYMVRVINLPLIRSEREPKAVRMRLMGMFFTGSICVVHGASHMVMFVLQSLDREAYGSVELRDYCPHDSFLLRRHMGA</sequence>
<dbReference type="InParanoid" id="A0A0G4E934"/>
<feature type="transmembrane region" description="Helical" evidence="2">
    <location>
        <begin position="326"/>
        <end position="346"/>
    </location>
</feature>
<keyword evidence="2" id="KW-0472">Membrane</keyword>
<feature type="transmembrane region" description="Helical" evidence="2">
    <location>
        <begin position="214"/>
        <end position="238"/>
    </location>
</feature>
<feature type="transmembrane region" description="Helical" evidence="2">
    <location>
        <begin position="567"/>
        <end position="589"/>
    </location>
</feature>
<keyword evidence="2" id="KW-0812">Transmembrane</keyword>
<protein>
    <recommendedName>
        <fullName evidence="5">Transmembrane protein</fullName>
    </recommendedName>
</protein>
<evidence type="ECO:0000256" key="1">
    <source>
        <dbReference type="SAM" id="MobiDB-lite"/>
    </source>
</evidence>
<feature type="transmembrane region" description="Helical" evidence="2">
    <location>
        <begin position="383"/>
        <end position="402"/>
    </location>
</feature>
<proteinExistence type="predicted"/>
<dbReference type="Proteomes" id="UP000041254">
    <property type="component" value="Unassembled WGS sequence"/>
</dbReference>
<dbReference type="VEuPathDB" id="CryptoDB:Vbra_6783"/>
<feature type="transmembrane region" description="Helical" evidence="2">
    <location>
        <begin position="358"/>
        <end position="376"/>
    </location>
</feature>
<feature type="transmembrane region" description="Helical" evidence="2">
    <location>
        <begin position="610"/>
        <end position="633"/>
    </location>
</feature>
<dbReference type="PhylomeDB" id="A0A0G4E934"/>
<feature type="region of interest" description="Disordered" evidence="1">
    <location>
        <begin position="16"/>
        <end position="107"/>
    </location>
</feature>